<organism evidence="1 2">
    <name type="scientific">Candidatus Woesebacteria bacterium RBG_16_39_8b</name>
    <dbReference type="NCBI Taxonomy" id="1802482"/>
    <lineage>
        <taxon>Bacteria</taxon>
        <taxon>Candidatus Woeseibacteriota</taxon>
    </lineage>
</organism>
<dbReference type="Proteomes" id="UP000179013">
    <property type="component" value="Unassembled WGS sequence"/>
</dbReference>
<evidence type="ECO:0000313" key="2">
    <source>
        <dbReference type="Proteomes" id="UP000179013"/>
    </source>
</evidence>
<dbReference type="EMBL" id="MGFU01000042">
    <property type="protein sequence ID" value="OGM12203.1"/>
    <property type="molecule type" value="Genomic_DNA"/>
</dbReference>
<dbReference type="AlphaFoldDB" id="A0A1F7XB62"/>
<sequence length="87" mass="10313">MAEIKKRMEVTLDEKTYEGWLEQMHSKGRRGLFFKTQLGRALDGFDPVAEEFLRRAAKEQPDFIKKSSFREHANRLKRHDMLSGRET</sequence>
<gene>
    <name evidence="1" type="ORF">A2V80_02100</name>
</gene>
<protein>
    <submittedName>
        <fullName evidence="1">Uncharacterized protein</fullName>
    </submittedName>
</protein>
<evidence type="ECO:0000313" key="1">
    <source>
        <dbReference type="EMBL" id="OGM12203.1"/>
    </source>
</evidence>
<comment type="caution">
    <text evidence="1">The sequence shown here is derived from an EMBL/GenBank/DDBJ whole genome shotgun (WGS) entry which is preliminary data.</text>
</comment>
<accession>A0A1F7XB62</accession>
<proteinExistence type="predicted"/>
<reference evidence="1 2" key="1">
    <citation type="journal article" date="2016" name="Nat. Commun.">
        <title>Thousands of microbial genomes shed light on interconnected biogeochemical processes in an aquifer system.</title>
        <authorList>
            <person name="Anantharaman K."/>
            <person name="Brown C.T."/>
            <person name="Hug L.A."/>
            <person name="Sharon I."/>
            <person name="Castelle C.J."/>
            <person name="Probst A.J."/>
            <person name="Thomas B.C."/>
            <person name="Singh A."/>
            <person name="Wilkins M.J."/>
            <person name="Karaoz U."/>
            <person name="Brodie E.L."/>
            <person name="Williams K.H."/>
            <person name="Hubbard S.S."/>
            <person name="Banfield J.F."/>
        </authorList>
    </citation>
    <scope>NUCLEOTIDE SEQUENCE [LARGE SCALE GENOMIC DNA]</scope>
</reference>
<name>A0A1F7XB62_9BACT</name>